<feature type="domain" description="PAS" evidence="8">
    <location>
        <begin position="254"/>
        <end position="324"/>
    </location>
</feature>
<dbReference type="PROSITE" id="PS50112">
    <property type="entry name" value="PAS"/>
    <property type="match status" value="3"/>
</dbReference>
<dbReference type="SMART" id="SM00387">
    <property type="entry name" value="HATPase_c"/>
    <property type="match status" value="1"/>
</dbReference>
<evidence type="ECO:0000259" key="7">
    <source>
        <dbReference type="PROSITE" id="PS50110"/>
    </source>
</evidence>
<keyword evidence="3 4" id="KW-0597">Phosphoprotein</keyword>
<keyword evidence="5" id="KW-0812">Transmembrane</keyword>
<dbReference type="InterPro" id="IPR003661">
    <property type="entry name" value="HisK_dim/P_dom"/>
</dbReference>
<dbReference type="EC" id="2.7.13.3" evidence="2"/>
<feature type="domain" description="Response regulatory" evidence="7">
    <location>
        <begin position="880"/>
        <end position="996"/>
    </location>
</feature>
<accession>A0A3A1YUT6</accession>
<dbReference type="SMART" id="SM00091">
    <property type="entry name" value="PAS"/>
    <property type="match status" value="3"/>
</dbReference>
<dbReference type="SMART" id="SM00388">
    <property type="entry name" value="HisKA"/>
    <property type="match status" value="1"/>
</dbReference>
<dbReference type="AlphaFoldDB" id="A0A3A1YUT6"/>
<dbReference type="FunFam" id="3.30.450.20:FF:000099">
    <property type="entry name" value="Sensory box sensor histidine kinase"/>
    <property type="match status" value="1"/>
</dbReference>
<dbReference type="GO" id="GO:0000155">
    <property type="term" value="F:phosphorelay sensor kinase activity"/>
    <property type="evidence" value="ECO:0007669"/>
    <property type="project" value="InterPro"/>
</dbReference>
<evidence type="ECO:0000256" key="3">
    <source>
        <dbReference type="ARBA" id="ARBA00022553"/>
    </source>
</evidence>
<feature type="transmembrane region" description="Helical" evidence="5">
    <location>
        <begin position="12"/>
        <end position="36"/>
    </location>
</feature>
<dbReference type="Gene3D" id="3.30.450.20">
    <property type="entry name" value="PAS domain"/>
    <property type="match status" value="4"/>
</dbReference>
<dbReference type="InterPro" id="IPR000014">
    <property type="entry name" value="PAS"/>
</dbReference>
<dbReference type="PROSITE" id="PS50110">
    <property type="entry name" value="RESPONSE_REGULATORY"/>
    <property type="match status" value="1"/>
</dbReference>
<dbReference type="InterPro" id="IPR036890">
    <property type="entry name" value="HATPase_C_sf"/>
</dbReference>
<dbReference type="RefSeq" id="WP_119516221.1">
    <property type="nucleotide sequence ID" value="NZ_NQYH01000006.1"/>
</dbReference>
<dbReference type="PANTHER" id="PTHR43065:SF49">
    <property type="entry name" value="HISTIDINE KINASE"/>
    <property type="match status" value="1"/>
</dbReference>
<dbReference type="Pfam" id="PF00072">
    <property type="entry name" value="Response_reg"/>
    <property type="match status" value="1"/>
</dbReference>
<feature type="domain" description="PAC" evidence="9">
    <location>
        <begin position="327"/>
        <end position="379"/>
    </location>
</feature>
<dbReference type="CDD" id="cd00082">
    <property type="entry name" value="HisKA"/>
    <property type="match status" value="1"/>
</dbReference>
<evidence type="ECO:0000259" key="8">
    <source>
        <dbReference type="PROSITE" id="PS50112"/>
    </source>
</evidence>
<dbReference type="PRINTS" id="PR00344">
    <property type="entry name" value="BCTRLSENSOR"/>
</dbReference>
<feature type="modified residue" description="4-aspartylphosphate" evidence="4">
    <location>
        <position position="930"/>
    </location>
</feature>
<dbReference type="Gene3D" id="1.10.287.130">
    <property type="match status" value="1"/>
</dbReference>
<evidence type="ECO:0000313" key="10">
    <source>
        <dbReference type="EMBL" id="RIY40948.1"/>
    </source>
</evidence>
<evidence type="ECO:0000259" key="6">
    <source>
        <dbReference type="PROSITE" id="PS50109"/>
    </source>
</evidence>
<feature type="domain" description="PAS" evidence="8">
    <location>
        <begin position="493"/>
        <end position="545"/>
    </location>
</feature>
<dbReference type="PANTHER" id="PTHR43065">
    <property type="entry name" value="SENSOR HISTIDINE KINASE"/>
    <property type="match status" value="1"/>
</dbReference>
<proteinExistence type="predicted"/>
<dbReference type="SMART" id="SM00086">
    <property type="entry name" value="PAC"/>
    <property type="match status" value="3"/>
</dbReference>
<evidence type="ECO:0000256" key="5">
    <source>
        <dbReference type="SAM" id="Phobius"/>
    </source>
</evidence>
<dbReference type="SUPFAM" id="SSF52172">
    <property type="entry name" value="CheY-like"/>
    <property type="match status" value="1"/>
</dbReference>
<evidence type="ECO:0000256" key="1">
    <source>
        <dbReference type="ARBA" id="ARBA00000085"/>
    </source>
</evidence>
<feature type="transmembrane region" description="Helical" evidence="5">
    <location>
        <begin position="48"/>
        <end position="68"/>
    </location>
</feature>
<evidence type="ECO:0000256" key="2">
    <source>
        <dbReference type="ARBA" id="ARBA00012438"/>
    </source>
</evidence>
<name>A0A3A1YUT6_9BURK</name>
<gene>
    <name evidence="10" type="ORF">CJP73_09160</name>
</gene>
<dbReference type="PROSITE" id="PS50109">
    <property type="entry name" value="HIS_KIN"/>
    <property type="match status" value="1"/>
</dbReference>
<dbReference type="NCBIfam" id="TIGR00229">
    <property type="entry name" value="sensory_box"/>
    <property type="match status" value="3"/>
</dbReference>
<dbReference type="EMBL" id="NQYH01000006">
    <property type="protein sequence ID" value="RIY40948.1"/>
    <property type="molecule type" value="Genomic_DNA"/>
</dbReference>
<feature type="domain" description="PAC" evidence="9">
    <location>
        <begin position="201"/>
        <end position="253"/>
    </location>
</feature>
<dbReference type="InterPro" id="IPR011006">
    <property type="entry name" value="CheY-like_superfamily"/>
</dbReference>
<dbReference type="SUPFAM" id="SSF55874">
    <property type="entry name" value="ATPase domain of HSP90 chaperone/DNA topoisomerase II/histidine kinase"/>
    <property type="match status" value="1"/>
</dbReference>
<dbReference type="Proteomes" id="UP000266206">
    <property type="component" value="Unassembled WGS sequence"/>
</dbReference>
<dbReference type="Pfam" id="PF00512">
    <property type="entry name" value="HisKA"/>
    <property type="match status" value="1"/>
</dbReference>
<dbReference type="SMART" id="SM00448">
    <property type="entry name" value="REC"/>
    <property type="match status" value="1"/>
</dbReference>
<evidence type="ECO:0000256" key="4">
    <source>
        <dbReference type="PROSITE-ProRule" id="PRU00169"/>
    </source>
</evidence>
<feature type="domain" description="PAS" evidence="8">
    <location>
        <begin position="380"/>
        <end position="450"/>
    </location>
</feature>
<dbReference type="Gene3D" id="2.10.70.100">
    <property type="match status" value="1"/>
</dbReference>
<evidence type="ECO:0000313" key="11">
    <source>
        <dbReference type="Proteomes" id="UP000266206"/>
    </source>
</evidence>
<dbReference type="InterPro" id="IPR036097">
    <property type="entry name" value="HisK_dim/P_sf"/>
</dbReference>
<dbReference type="InterPro" id="IPR035965">
    <property type="entry name" value="PAS-like_dom_sf"/>
</dbReference>
<dbReference type="PROSITE" id="PS50113">
    <property type="entry name" value="PAC"/>
    <property type="match status" value="3"/>
</dbReference>
<dbReference type="InterPro" id="IPR003594">
    <property type="entry name" value="HATPase_dom"/>
</dbReference>
<dbReference type="InterPro" id="IPR001610">
    <property type="entry name" value="PAC"/>
</dbReference>
<dbReference type="SUPFAM" id="SSF55785">
    <property type="entry name" value="PYP-like sensor domain (PAS domain)"/>
    <property type="match status" value="4"/>
</dbReference>
<dbReference type="Pfam" id="PF02518">
    <property type="entry name" value="HATPase_c"/>
    <property type="match status" value="1"/>
</dbReference>
<dbReference type="InterPro" id="IPR004358">
    <property type="entry name" value="Sig_transdc_His_kin-like_C"/>
</dbReference>
<feature type="domain" description="Histidine kinase" evidence="6">
    <location>
        <begin position="637"/>
        <end position="860"/>
    </location>
</feature>
<dbReference type="InterPro" id="IPR013655">
    <property type="entry name" value="PAS_fold_3"/>
</dbReference>
<dbReference type="OrthoDB" id="9146564at2"/>
<dbReference type="InterPro" id="IPR000700">
    <property type="entry name" value="PAS-assoc_C"/>
</dbReference>
<keyword evidence="5" id="KW-1133">Transmembrane helix</keyword>
<protein>
    <recommendedName>
        <fullName evidence="2">histidine kinase</fullName>
        <ecNumber evidence="2">2.7.13.3</ecNumber>
    </recommendedName>
</protein>
<dbReference type="SUPFAM" id="SSF47384">
    <property type="entry name" value="Homodimeric domain of signal transducing histidine kinase"/>
    <property type="match status" value="1"/>
</dbReference>
<dbReference type="InterPro" id="IPR013656">
    <property type="entry name" value="PAS_4"/>
</dbReference>
<dbReference type="Pfam" id="PF08447">
    <property type="entry name" value="PAS_3"/>
    <property type="match status" value="2"/>
</dbReference>
<dbReference type="InterPro" id="IPR001789">
    <property type="entry name" value="Sig_transdc_resp-reg_receiver"/>
</dbReference>
<dbReference type="CDD" id="cd18161">
    <property type="entry name" value="REC_hyHK_blue-like"/>
    <property type="match status" value="1"/>
</dbReference>
<dbReference type="CDD" id="cd16919">
    <property type="entry name" value="HATPase_CckA-like"/>
    <property type="match status" value="1"/>
</dbReference>
<keyword evidence="5" id="KW-0472">Membrane</keyword>
<dbReference type="Pfam" id="PF08448">
    <property type="entry name" value="PAS_4"/>
    <property type="match status" value="1"/>
</dbReference>
<dbReference type="Gene3D" id="3.40.50.2300">
    <property type="match status" value="1"/>
</dbReference>
<feature type="domain" description="PAC" evidence="9">
    <location>
        <begin position="570"/>
        <end position="624"/>
    </location>
</feature>
<dbReference type="InterPro" id="IPR005467">
    <property type="entry name" value="His_kinase_dom"/>
</dbReference>
<dbReference type="Gene3D" id="3.30.565.10">
    <property type="entry name" value="Histidine kinase-like ATPase, C-terminal domain"/>
    <property type="match status" value="1"/>
</dbReference>
<feature type="transmembrane region" description="Helical" evidence="5">
    <location>
        <begin position="80"/>
        <end position="100"/>
    </location>
</feature>
<organism evidence="10 11">
    <name type="scientific">Neopusillimonas maritima</name>
    <dbReference type="NCBI Taxonomy" id="2026239"/>
    <lineage>
        <taxon>Bacteria</taxon>
        <taxon>Pseudomonadati</taxon>
        <taxon>Pseudomonadota</taxon>
        <taxon>Betaproteobacteria</taxon>
        <taxon>Burkholderiales</taxon>
        <taxon>Alcaligenaceae</taxon>
        <taxon>Neopusillimonas</taxon>
    </lineage>
</organism>
<dbReference type="Pfam" id="PF13426">
    <property type="entry name" value="PAS_9"/>
    <property type="match status" value="1"/>
</dbReference>
<sequence length="1004" mass="112437">MIIKNTSAVVTAVLMAAILWLDAITHLGLTVGVLYAPVVLFTIQVRRVGFTLAVTLVAALLVLLGAWLSPPVIAGYPQEFAWLNRIMSIAAILVTGWLVAVRVRATQALTDSHRALVDARQTLSDQRHLLEVAASAGGLGGWSVDLQTGVVSWSDEVARIHGKAAGYNPASLDEAFSYYAESEQAYLRSTVQRTLSTKEPFNVESRILLPDGQTVWVHASGRAVVNADGDVVKIEGALQDITARKIAEQASRVSLQRFQQLAESMPITVWTAAENGDIEYVTPLFFEYANVAHRRLEKDQWQRYVHPNDMSFVLEVWQRALQTGEPYEVEMRLRRADGEYRWHLARAVRVRDQVDGTLKWFGSLTEVHEQRRVAQEARDLATRLFNTLESITDAFFTLDTEWNFTYLNGQAEKLLKRDRDELIGRNVWVEFAPARGTTFEVEYRRAMKTGQPVVFEQFYPPLETWFQVHAYPSKEGLAVYFQDMTRSHNALAHLRLLETAVSRLNDVVIITEAEPINDPGPRIVYVNDAFVRRTGYSREEVIGKSPRILQGSGTSRAELDRIRQAIQNWRPVRAELLNYTKAGDEYWIEIDIVPMADDTGWYTHWVAVERDISERKLLEDRVRHLQRMDAIGQLTGGVAHDFNNLLTVMVGNAELLVESLEDRPELSTSAKMIAQAGSKGAELTKRLLAFARRQPLEPRALNVSRVVTDMQSLLIRTLGEHIELEFVMGAGLWSAMADPSQLEDALLNLAINARDAMMSGGRLTIETGNVWFSSDYAREHPDLSPGQYVMIAVSDTGCGIPPENMKRLFEPFFTTKPRGQGTGLGLPMVFGFLKQSGGHMTVYSEPGQGTTVKMYLPRTTEQWVEPATAEVESTRGGGQTILLVEDDHLVREYARSQLLGLGYNVVCAEDGKRALDILRSDTRCDLLFTDVVMPGGLSGRQLADQARLLRPGLKVLYTSGYTENAIVHHGRLDPGVLLLNKPYRRVELAEKVWQALSEPTGQEP</sequence>
<comment type="catalytic activity">
    <reaction evidence="1">
        <text>ATP + protein L-histidine = ADP + protein N-phospho-L-histidine.</text>
        <dbReference type="EC" id="2.7.13.3"/>
    </reaction>
</comment>
<reference evidence="10 11" key="1">
    <citation type="submission" date="2017-08" db="EMBL/GenBank/DDBJ databases">
        <title>Pusillimonas indicus sp. nov., a member of the family Alcaligenaceae isolated from surface seawater.</title>
        <authorList>
            <person name="Li J."/>
        </authorList>
    </citation>
    <scope>NUCLEOTIDE SEQUENCE [LARGE SCALE GENOMIC DNA]</scope>
    <source>
        <strain evidence="10 11">L52-1-41</strain>
    </source>
</reference>
<evidence type="ECO:0000259" key="9">
    <source>
        <dbReference type="PROSITE" id="PS50113"/>
    </source>
</evidence>
<comment type="caution">
    <text evidence="10">The sequence shown here is derived from an EMBL/GenBank/DDBJ whole genome shotgun (WGS) entry which is preliminary data.</text>
</comment>
<dbReference type="CDD" id="cd00130">
    <property type="entry name" value="PAS"/>
    <property type="match status" value="4"/>
</dbReference>